<keyword evidence="2" id="KW-1185">Reference proteome</keyword>
<organism evidence="1 2">
    <name type="scientific">Nocardia rhizosphaerihabitans</name>
    <dbReference type="NCBI Taxonomy" id="1691570"/>
    <lineage>
        <taxon>Bacteria</taxon>
        <taxon>Bacillati</taxon>
        <taxon>Actinomycetota</taxon>
        <taxon>Actinomycetes</taxon>
        <taxon>Mycobacteriales</taxon>
        <taxon>Nocardiaceae</taxon>
        <taxon>Nocardia</taxon>
    </lineage>
</organism>
<dbReference type="Proteomes" id="UP000658127">
    <property type="component" value="Unassembled WGS sequence"/>
</dbReference>
<evidence type="ECO:0000313" key="2">
    <source>
        <dbReference type="Proteomes" id="UP000658127"/>
    </source>
</evidence>
<accession>A0ABQ2KCK4</accession>
<comment type="caution">
    <text evidence="1">The sequence shown here is derived from an EMBL/GenBank/DDBJ whole genome shotgun (WGS) entry which is preliminary data.</text>
</comment>
<sequence>MSVIWAEFQADHRLSSELRAWQGSRVTTVPIEVPPEVEETVREVFGAAGERWLGELPGLVEKLCGTWGLTVIGPAFGGGTHAFVAPVRRGDGSVAVLKVPVVDEENVAEATGLFCYGGDGAVTLYGFDAGSGAMLMEWARPGEPLLAQPGFPSLEGRPENASRVRLACTLLRRLRREPVGVPEDYPTLPTATDMVERWTSRLQHPEPELAEVLPEDLRERALAWCARLAVPAGPLLVVNRDTHLGNIVAAEREPWLLIDPKPYLGEAAFDAGFLIMIQVQSAPTPEHARAVVAATARDLDIPADRANGWAFLRAIEEIIWSVEDEDTEALPLHLAVAHALATSPAS</sequence>
<gene>
    <name evidence="1" type="ORF">GCM10011610_25380</name>
</gene>
<proteinExistence type="predicted"/>
<reference evidence="2" key="1">
    <citation type="journal article" date="2019" name="Int. J. Syst. Evol. Microbiol.">
        <title>The Global Catalogue of Microorganisms (GCM) 10K type strain sequencing project: providing services to taxonomists for standard genome sequencing and annotation.</title>
        <authorList>
            <consortium name="The Broad Institute Genomics Platform"/>
            <consortium name="The Broad Institute Genome Sequencing Center for Infectious Disease"/>
            <person name="Wu L."/>
            <person name="Ma J."/>
        </authorList>
    </citation>
    <scope>NUCLEOTIDE SEQUENCE [LARGE SCALE GENOMIC DNA]</scope>
    <source>
        <strain evidence="2">CGMCC 4.7329</strain>
    </source>
</reference>
<dbReference type="EMBL" id="BMNE01000002">
    <property type="protein sequence ID" value="GGN78136.1"/>
    <property type="molecule type" value="Genomic_DNA"/>
</dbReference>
<dbReference type="InterPro" id="IPR011009">
    <property type="entry name" value="Kinase-like_dom_sf"/>
</dbReference>
<name>A0ABQ2KCK4_9NOCA</name>
<dbReference type="SUPFAM" id="SSF56112">
    <property type="entry name" value="Protein kinase-like (PK-like)"/>
    <property type="match status" value="1"/>
</dbReference>
<dbReference type="InterPro" id="IPR006748">
    <property type="entry name" value="NH2Glyco/OHUrea_AB-resist_kin"/>
</dbReference>
<dbReference type="Pfam" id="PF04655">
    <property type="entry name" value="APH_6_hur"/>
    <property type="match status" value="1"/>
</dbReference>
<evidence type="ECO:0000313" key="1">
    <source>
        <dbReference type="EMBL" id="GGN78136.1"/>
    </source>
</evidence>
<protein>
    <submittedName>
        <fullName evidence="1">Aminoglycoside O-phosphotransferase</fullName>
    </submittedName>
</protein>